<dbReference type="InterPro" id="IPR017896">
    <property type="entry name" value="4Fe4S_Fe-S-bd"/>
</dbReference>
<evidence type="ECO:0000256" key="2">
    <source>
        <dbReference type="ARBA" id="ARBA00023004"/>
    </source>
</evidence>
<evidence type="ECO:0000256" key="1">
    <source>
        <dbReference type="ARBA" id="ARBA00022723"/>
    </source>
</evidence>
<dbReference type="GO" id="GO:0051536">
    <property type="term" value="F:iron-sulfur cluster binding"/>
    <property type="evidence" value="ECO:0007669"/>
    <property type="project" value="UniProtKB-KW"/>
</dbReference>
<dbReference type="STRING" id="742817.HMPREF9449_00944"/>
<dbReference type="Pfam" id="PF04432">
    <property type="entry name" value="FrhB_FdhB_C"/>
    <property type="match status" value="1"/>
</dbReference>
<feature type="domain" description="4Fe-4S ferredoxin-type" evidence="4">
    <location>
        <begin position="35"/>
        <end position="65"/>
    </location>
</feature>
<name>H1DFA8_9BACT</name>
<dbReference type="GO" id="GO:0046872">
    <property type="term" value="F:metal ion binding"/>
    <property type="evidence" value="ECO:0007669"/>
    <property type="project" value="UniProtKB-KW"/>
</dbReference>
<evidence type="ECO:0000256" key="3">
    <source>
        <dbReference type="ARBA" id="ARBA00023014"/>
    </source>
</evidence>
<dbReference type="InterPro" id="IPR052977">
    <property type="entry name" value="Polyferredoxin-like_ET"/>
</dbReference>
<dbReference type="Gene3D" id="3.30.70.20">
    <property type="match status" value="1"/>
</dbReference>
<dbReference type="eggNOG" id="COG1143">
    <property type="taxonomic scope" value="Bacteria"/>
</dbReference>
<evidence type="ECO:0000259" key="4">
    <source>
        <dbReference type="PROSITE" id="PS51379"/>
    </source>
</evidence>
<sequence>MITIQDKKDCCGCNACVQRCPKRCISMHEDSEGFLYPKVDESLCIDCGLCEKVCPVLNQRNVREPLEVFAAKNPNDEIRCKSSSGGIFTMLAERTIDNGGVVFGVGFDKNWEVEHQYTETKEGLAAFRGSKYVQSRIGETFKQAEAFLKLGREVLFSGTPCQIAGFKLFLCKEYDNLLTVDFICHGVPSPGIWHTYLNETIMRLPGAAGKNSVLSSLNSRPVIRGISFRDKRLGWKKFGFEIRYAASKVAKKSVLKSANNLEETQLYEPMNKNPFLRGFLADLYLRPSCHTCPAKKLKSESDITIADYWRIHESMSQLDDDKGISAILVNTAKGKYVFNQINADKYPANYEDICFKNSAICKSPLIPLKRKDFFVSTTETFGSKIERLLRPPFSRRVRGKLSAIKYKIKHLLKK</sequence>
<feature type="domain" description="4Fe-4S ferredoxin-type" evidence="4">
    <location>
        <begin position="1"/>
        <end position="30"/>
    </location>
</feature>
<dbReference type="Pfam" id="PF04422">
    <property type="entry name" value="FrhB_FdhB_N"/>
    <property type="match status" value="1"/>
</dbReference>
<dbReference type="Pfam" id="PF12838">
    <property type="entry name" value="Fer4_7"/>
    <property type="match status" value="1"/>
</dbReference>
<dbReference type="PROSITE" id="PS00198">
    <property type="entry name" value="4FE4S_FER_1"/>
    <property type="match status" value="1"/>
</dbReference>
<proteinExistence type="predicted"/>
<keyword evidence="1" id="KW-0479">Metal-binding</keyword>
<protein>
    <recommendedName>
        <fullName evidence="4">4Fe-4S ferredoxin-type domain-containing protein</fullName>
    </recommendedName>
</protein>
<dbReference type="PANTHER" id="PTHR43193:SF2">
    <property type="entry name" value="POLYFERREDOXIN PROTEIN FWDF"/>
    <property type="match status" value="1"/>
</dbReference>
<dbReference type="InterPro" id="IPR007516">
    <property type="entry name" value="Co_F420_Hydgase/DH_bsu_N"/>
</dbReference>
<dbReference type="InterPro" id="IPR017900">
    <property type="entry name" value="4Fe4S_Fe_S_CS"/>
</dbReference>
<dbReference type="eggNOG" id="COG1035">
    <property type="taxonomic scope" value="Bacteria"/>
</dbReference>
<dbReference type="PATRIC" id="fig|742817.3.peg.1002"/>
<keyword evidence="3" id="KW-0411">Iron-sulfur</keyword>
<dbReference type="EMBL" id="ADMC01000014">
    <property type="protein sequence ID" value="EHP49426.1"/>
    <property type="molecule type" value="Genomic_DNA"/>
</dbReference>
<dbReference type="HOGENOM" id="CLU_037958_1_0_10"/>
<dbReference type="Proteomes" id="UP000004892">
    <property type="component" value="Unassembled WGS sequence"/>
</dbReference>
<keyword evidence="6" id="KW-1185">Reference proteome</keyword>
<dbReference type="InterPro" id="IPR007525">
    <property type="entry name" value="FrhB_FdhB_C"/>
</dbReference>
<gene>
    <name evidence="5" type="ORF">HMPREF9449_00944</name>
</gene>
<dbReference type="PROSITE" id="PS51379">
    <property type="entry name" value="4FE4S_FER_2"/>
    <property type="match status" value="2"/>
</dbReference>
<keyword evidence="2" id="KW-0408">Iron</keyword>
<comment type="caution">
    <text evidence="5">The sequence shown here is derived from an EMBL/GenBank/DDBJ whole genome shotgun (WGS) entry which is preliminary data.</text>
</comment>
<dbReference type="PANTHER" id="PTHR43193">
    <property type="match status" value="1"/>
</dbReference>
<dbReference type="AlphaFoldDB" id="H1DFA8"/>
<dbReference type="SUPFAM" id="SSF54862">
    <property type="entry name" value="4Fe-4S ferredoxins"/>
    <property type="match status" value="1"/>
</dbReference>
<evidence type="ECO:0000313" key="6">
    <source>
        <dbReference type="Proteomes" id="UP000004892"/>
    </source>
</evidence>
<dbReference type="GeneID" id="98068540"/>
<accession>H1DFA8</accession>
<evidence type="ECO:0000313" key="5">
    <source>
        <dbReference type="EMBL" id="EHP49426.1"/>
    </source>
</evidence>
<organism evidence="5 6">
    <name type="scientific">Odoribacter laneus YIT 12061</name>
    <dbReference type="NCBI Taxonomy" id="742817"/>
    <lineage>
        <taxon>Bacteria</taxon>
        <taxon>Pseudomonadati</taxon>
        <taxon>Bacteroidota</taxon>
        <taxon>Bacteroidia</taxon>
        <taxon>Bacteroidales</taxon>
        <taxon>Odoribacteraceae</taxon>
        <taxon>Odoribacter</taxon>
    </lineage>
</organism>
<reference evidence="5 6" key="1">
    <citation type="submission" date="2012-01" db="EMBL/GenBank/DDBJ databases">
        <title>The Genome Sequence of Odoribacter laneus YIT 12061.</title>
        <authorList>
            <consortium name="The Broad Institute Genome Sequencing Platform"/>
            <person name="Earl A."/>
            <person name="Ward D."/>
            <person name="Feldgarden M."/>
            <person name="Gevers D."/>
            <person name="Morotomi M."/>
            <person name="Young S.K."/>
            <person name="Zeng Q."/>
            <person name="Gargeya S."/>
            <person name="Fitzgerald M."/>
            <person name="Haas B."/>
            <person name="Abouelleil A."/>
            <person name="Alvarado L."/>
            <person name="Arachchi H.M."/>
            <person name="Berlin A."/>
            <person name="Chapman S.B."/>
            <person name="Gearin G."/>
            <person name="Goldberg J."/>
            <person name="Griggs A."/>
            <person name="Gujja S."/>
            <person name="Hansen M."/>
            <person name="Heiman D."/>
            <person name="Howarth C."/>
            <person name="Larimer J."/>
            <person name="Lui A."/>
            <person name="MacDonald P.J.P."/>
            <person name="McCowen C."/>
            <person name="Montmayeur A."/>
            <person name="Murphy C."/>
            <person name="Neiman D."/>
            <person name="Pearson M."/>
            <person name="Priest M."/>
            <person name="Roberts A."/>
            <person name="Saif S."/>
            <person name="Shea T."/>
            <person name="Sisk P."/>
            <person name="Stolte C."/>
            <person name="Sykes S."/>
            <person name="Wortman J."/>
            <person name="Nusbaum C."/>
            <person name="Birren B."/>
        </authorList>
    </citation>
    <scope>NUCLEOTIDE SEQUENCE [LARGE SCALE GENOMIC DNA]</scope>
    <source>
        <strain evidence="5 6">YIT 12061</strain>
    </source>
</reference>
<dbReference type="RefSeq" id="WP_009136092.1">
    <property type="nucleotide sequence ID" value="NZ_JH594596.1"/>
</dbReference>